<proteinExistence type="predicted"/>
<dbReference type="PROSITE" id="PS50157">
    <property type="entry name" value="ZINC_FINGER_C2H2_2"/>
    <property type="match status" value="1"/>
</dbReference>
<dbReference type="InParanoid" id="A0A0C2YYN7"/>
<dbReference type="PROSITE" id="PS00028">
    <property type="entry name" value="ZINC_FINGER_C2H2_1"/>
    <property type="match status" value="2"/>
</dbReference>
<dbReference type="STRING" id="1036808.A0A0C2YYN7"/>
<keyword evidence="1" id="KW-0479">Metal-binding</keyword>
<dbReference type="HOGENOM" id="CLU_835663_0_0_1"/>
<feature type="region of interest" description="Disordered" evidence="2">
    <location>
        <begin position="121"/>
        <end position="169"/>
    </location>
</feature>
<feature type="compositionally biased region" description="Low complexity" evidence="2">
    <location>
        <begin position="131"/>
        <end position="153"/>
    </location>
</feature>
<dbReference type="Proteomes" id="UP000053989">
    <property type="component" value="Unassembled WGS sequence"/>
</dbReference>
<dbReference type="EMBL" id="KN822148">
    <property type="protein sequence ID" value="KIM54713.1"/>
    <property type="molecule type" value="Genomic_DNA"/>
</dbReference>
<evidence type="ECO:0000256" key="2">
    <source>
        <dbReference type="SAM" id="MobiDB-lite"/>
    </source>
</evidence>
<feature type="region of interest" description="Disordered" evidence="2">
    <location>
        <begin position="206"/>
        <end position="231"/>
    </location>
</feature>
<evidence type="ECO:0000256" key="1">
    <source>
        <dbReference type="PROSITE-ProRule" id="PRU00042"/>
    </source>
</evidence>
<dbReference type="SMART" id="SM00355">
    <property type="entry name" value="ZnF_C2H2"/>
    <property type="match status" value="3"/>
</dbReference>
<dbReference type="InterPro" id="IPR013087">
    <property type="entry name" value="Znf_C2H2_type"/>
</dbReference>
<gene>
    <name evidence="4" type="ORF">SCLCIDRAFT_1221728</name>
</gene>
<feature type="compositionally biased region" description="Polar residues" evidence="2">
    <location>
        <begin position="209"/>
        <end position="228"/>
    </location>
</feature>
<accession>A0A0C2YYN7</accession>
<keyword evidence="5" id="KW-1185">Reference proteome</keyword>
<evidence type="ECO:0000313" key="5">
    <source>
        <dbReference type="Proteomes" id="UP000053989"/>
    </source>
</evidence>
<feature type="domain" description="C2H2-type" evidence="3">
    <location>
        <begin position="16"/>
        <end position="44"/>
    </location>
</feature>
<organism evidence="4 5">
    <name type="scientific">Scleroderma citrinum Foug A</name>
    <dbReference type="NCBI Taxonomy" id="1036808"/>
    <lineage>
        <taxon>Eukaryota</taxon>
        <taxon>Fungi</taxon>
        <taxon>Dikarya</taxon>
        <taxon>Basidiomycota</taxon>
        <taxon>Agaricomycotina</taxon>
        <taxon>Agaricomycetes</taxon>
        <taxon>Agaricomycetidae</taxon>
        <taxon>Boletales</taxon>
        <taxon>Sclerodermatineae</taxon>
        <taxon>Sclerodermataceae</taxon>
        <taxon>Scleroderma</taxon>
    </lineage>
</organism>
<keyword evidence="1" id="KW-0863">Zinc-finger</keyword>
<protein>
    <recommendedName>
        <fullName evidence="3">C2H2-type domain-containing protein</fullName>
    </recommendedName>
</protein>
<reference evidence="4 5" key="1">
    <citation type="submission" date="2014-04" db="EMBL/GenBank/DDBJ databases">
        <authorList>
            <consortium name="DOE Joint Genome Institute"/>
            <person name="Kuo A."/>
            <person name="Kohler A."/>
            <person name="Nagy L.G."/>
            <person name="Floudas D."/>
            <person name="Copeland A."/>
            <person name="Barry K.W."/>
            <person name="Cichocki N."/>
            <person name="Veneault-Fourrey C."/>
            <person name="LaButti K."/>
            <person name="Lindquist E.A."/>
            <person name="Lipzen A."/>
            <person name="Lundell T."/>
            <person name="Morin E."/>
            <person name="Murat C."/>
            <person name="Sun H."/>
            <person name="Tunlid A."/>
            <person name="Henrissat B."/>
            <person name="Grigoriev I.V."/>
            <person name="Hibbett D.S."/>
            <person name="Martin F."/>
            <person name="Nordberg H.P."/>
            <person name="Cantor M.N."/>
            <person name="Hua S.X."/>
        </authorList>
    </citation>
    <scope>NUCLEOTIDE SEQUENCE [LARGE SCALE GENOMIC DNA]</scope>
    <source>
        <strain evidence="4 5">Foug A</strain>
    </source>
</reference>
<dbReference type="Gene3D" id="3.30.160.60">
    <property type="entry name" value="Classic Zinc Finger"/>
    <property type="match status" value="1"/>
</dbReference>
<keyword evidence="1" id="KW-0862">Zinc</keyword>
<evidence type="ECO:0000313" key="4">
    <source>
        <dbReference type="EMBL" id="KIM54713.1"/>
    </source>
</evidence>
<dbReference type="GO" id="GO:0008270">
    <property type="term" value="F:zinc ion binding"/>
    <property type="evidence" value="ECO:0007669"/>
    <property type="project" value="UniProtKB-KW"/>
</dbReference>
<dbReference type="AlphaFoldDB" id="A0A0C2YYN7"/>
<sequence length="333" mass="37028">MAKHPPPVQNPPQLEYKCDKCNVALRSLERLAQHQQKAHNKVKCDYCTRKFKNITARDAHQAAKHPFRCHYCSCQFPTDVLRYQHELTQHPIHNRDLVYQQAYNHTGSLAIIQHTFPVASSHHDSEEYPPSCSSSVADSSSSASSSKSSCVSSGFNPSSGHRSDSRSLHRTQSLPALTNQVPMCRSPSGSSSLSVVEASSLSSPFMLHQSESSTDSDAGQLESPSASESRVAVETNLEMSEDTSYAHEASPTMSNACGIPENEPDNQYVMPDVQSGPNCVRPDEHQAIHTCPSCRCVFKSEEDRQIHECNWPQKREISIHCQFCYSQFEDEAS</sequence>
<evidence type="ECO:0000259" key="3">
    <source>
        <dbReference type="PROSITE" id="PS50157"/>
    </source>
</evidence>
<reference evidence="5" key="2">
    <citation type="submission" date="2015-01" db="EMBL/GenBank/DDBJ databases">
        <title>Evolutionary Origins and Diversification of the Mycorrhizal Mutualists.</title>
        <authorList>
            <consortium name="DOE Joint Genome Institute"/>
            <consortium name="Mycorrhizal Genomics Consortium"/>
            <person name="Kohler A."/>
            <person name="Kuo A."/>
            <person name="Nagy L.G."/>
            <person name="Floudas D."/>
            <person name="Copeland A."/>
            <person name="Barry K.W."/>
            <person name="Cichocki N."/>
            <person name="Veneault-Fourrey C."/>
            <person name="LaButti K."/>
            <person name="Lindquist E.A."/>
            <person name="Lipzen A."/>
            <person name="Lundell T."/>
            <person name="Morin E."/>
            <person name="Murat C."/>
            <person name="Riley R."/>
            <person name="Ohm R."/>
            <person name="Sun H."/>
            <person name="Tunlid A."/>
            <person name="Henrissat B."/>
            <person name="Grigoriev I.V."/>
            <person name="Hibbett D.S."/>
            <person name="Martin F."/>
        </authorList>
    </citation>
    <scope>NUCLEOTIDE SEQUENCE [LARGE SCALE GENOMIC DNA]</scope>
    <source>
        <strain evidence="5">Foug A</strain>
    </source>
</reference>
<dbReference type="OrthoDB" id="6077919at2759"/>
<name>A0A0C2YYN7_9AGAM</name>
<feature type="non-terminal residue" evidence="4">
    <location>
        <position position="333"/>
    </location>
</feature>